<protein>
    <submittedName>
        <fullName evidence="2">Uncharacterized protein</fullName>
    </submittedName>
</protein>
<sequence length="161" mass="17634">MACRCLSLEPLLLLLRCDEDVWPSTHTRSIIWSWSTGFIYLVGCRSSEGPPTPSPYNSSLHGGWSRTSQDSVEIHLHEGFFPANGRQSDPTSRWKPTRRKGEPRPVASISGLLSSFLATMQPRVGCGCGCITLSGSVPMAFSKFNVLSTLLADSKQHSIIP</sequence>
<dbReference type="Proteomes" id="UP000247810">
    <property type="component" value="Unassembled WGS sequence"/>
</dbReference>
<feature type="region of interest" description="Disordered" evidence="1">
    <location>
        <begin position="82"/>
        <end position="104"/>
    </location>
</feature>
<keyword evidence="3" id="KW-1185">Reference proteome</keyword>
<evidence type="ECO:0000313" key="3">
    <source>
        <dbReference type="Proteomes" id="UP000247810"/>
    </source>
</evidence>
<organism evidence="2 3">
    <name type="scientific">Aspergillus ellipticus CBS 707.79</name>
    <dbReference type="NCBI Taxonomy" id="1448320"/>
    <lineage>
        <taxon>Eukaryota</taxon>
        <taxon>Fungi</taxon>
        <taxon>Dikarya</taxon>
        <taxon>Ascomycota</taxon>
        <taxon>Pezizomycotina</taxon>
        <taxon>Eurotiomycetes</taxon>
        <taxon>Eurotiomycetidae</taxon>
        <taxon>Eurotiales</taxon>
        <taxon>Aspergillaceae</taxon>
        <taxon>Aspergillus</taxon>
        <taxon>Aspergillus subgen. Circumdati</taxon>
    </lineage>
</organism>
<dbReference type="EMBL" id="KZ825862">
    <property type="protein sequence ID" value="PYH94935.1"/>
    <property type="molecule type" value="Genomic_DNA"/>
</dbReference>
<proteinExistence type="predicted"/>
<accession>A0A319DC12</accession>
<evidence type="ECO:0000256" key="1">
    <source>
        <dbReference type="SAM" id="MobiDB-lite"/>
    </source>
</evidence>
<dbReference type="VEuPathDB" id="FungiDB:BO71DRAFT_216579"/>
<name>A0A319DC12_9EURO</name>
<gene>
    <name evidence="2" type="ORF">BO71DRAFT_216579</name>
</gene>
<evidence type="ECO:0000313" key="2">
    <source>
        <dbReference type="EMBL" id="PYH94935.1"/>
    </source>
</evidence>
<reference evidence="2 3" key="1">
    <citation type="submission" date="2018-02" db="EMBL/GenBank/DDBJ databases">
        <title>The genomes of Aspergillus section Nigri reveals drivers in fungal speciation.</title>
        <authorList>
            <consortium name="DOE Joint Genome Institute"/>
            <person name="Vesth T.C."/>
            <person name="Nybo J."/>
            <person name="Theobald S."/>
            <person name="Brandl J."/>
            <person name="Frisvad J.C."/>
            <person name="Nielsen K.F."/>
            <person name="Lyhne E.K."/>
            <person name="Kogle M.E."/>
            <person name="Kuo A."/>
            <person name="Riley R."/>
            <person name="Clum A."/>
            <person name="Nolan M."/>
            <person name="Lipzen A."/>
            <person name="Salamov A."/>
            <person name="Henrissat B."/>
            <person name="Wiebenga A."/>
            <person name="De vries R.P."/>
            <person name="Grigoriev I.V."/>
            <person name="Mortensen U.H."/>
            <person name="Andersen M.R."/>
            <person name="Baker S.E."/>
        </authorList>
    </citation>
    <scope>NUCLEOTIDE SEQUENCE [LARGE SCALE GENOMIC DNA]</scope>
    <source>
        <strain evidence="2 3">CBS 707.79</strain>
    </source>
</reference>
<dbReference type="AlphaFoldDB" id="A0A319DC12"/>